<proteinExistence type="predicted"/>
<dbReference type="Proteomes" id="UP000030649">
    <property type="component" value="Unassembled WGS sequence"/>
</dbReference>
<organism evidence="1 2">
    <name type="scientific">Haloquadratum walsbyi J07HQW1</name>
    <dbReference type="NCBI Taxonomy" id="1238424"/>
    <lineage>
        <taxon>Archaea</taxon>
        <taxon>Methanobacteriati</taxon>
        <taxon>Methanobacteriota</taxon>
        <taxon>Stenosarchaea group</taxon>
        <taxon>Halobacteria</taxon>
        <taxon>Halobacteriales</taxon>
        <taxon>Haloferacaceae</taxon>
        <taxon>Haloquadratum</taxon>
    </lineage>
</organism>
<dbReference type="AlphaFoldDB" id="U1MKZ4"/>
<accession>U1MKZ4</accession>
<reference evidence="1 2" key="1">
    <citation type="journal article" date="2013" name="PLoS ONE">
        <title>Assembly-driven community genomics of a hypersaline microbial ecosystem.</title>
        <authorList>
            <person name="Podell S."/>
            <person name="Ugalde J.A."/>
            <person name="Narasingarao P."/>
            <person name="Banfield J.F."/>
            <person name="Heidelberg K.B."/>
            <person name="Allen E.E."/>
        </authorList>
    </citation>
    <scope>NUCLEOTIDE SEQUENCE [LARGE SCALE GENOMIC DNA]</scope>
    <source>
        <strain evidence="2">J07HQW1</strain>
    </source>
</reference>
<protein>
    <submittedName>
        <fullName evidence="1">Uncharacterized protein</fullName>
    </submittedName>
</protein>
<dbReference type="HOGENOM" id="CLU_2930157_0_0_2"/>
<dbReference type="EMBL" id="KE356560">
    <property type="protein sequence ID" value="ERG90284.1"/>
    <property type="molecule type" value="Genomic_DNA"/>
</dbReference>
<evidence type="ECO:0000313" key="1">
    <source>
        <dbReference type="EMBL" id="ERG90284.1"/>
    </source>
</evidence>
<name>U1MKZ4_9EURY</name>
<evidence type="ECO:0000313" key="2">
    <source>
        <dbReference type="Proteomes" id="UP000030649"/>
    </source>
</evidence>
<sequence length="60" mass="6879">MNFRSFDYLFSVQIVSEDSIDILPTVDNETLSVYSHQKPMKKSVIKEDELMTRNAHTDGG</sequence>
<gene>
    <name evidence="1" type="ORF">J07HQW1_00303</name>
</gene>
<dbReference type="STRING" id="1238424.J07HQW1_00303"/>